<reference evidence="4" key="1">
    <citation type="journal article" date="2020" name="bioRxiv">
        <title>A rank-normalized archaeal taxonomy based on genome phylogeny resolves widespread incomplete and uneven classifications.</title>
        <authorList>
            <person name="Rinke C."/>
            <person name="Chuvochina M."/>
            <person name="Mussig A.J."/>
            <person name="Chaumeil P.-A."/>
            <person name="Waite D.W."/>
            <person name="Whitman W.B."/>
            <person name="Parks D.H."/>
            <person name="Hugenholtz P."/>
        </authorList>
    </citation>
    <scope>NUCLEOTIDE SEQUENCE [LARGE SCALE GENOMIC DNA]</scope>
</reference>
<evidence type="ECO:0000313" key="4">
    <source>
        <dbReference type="Proteomes" id="UP000577419"/>
    </source>
</evidence>
<gene>
    <name evidence="3" type="ORF">HA237_01620</name>
</gene>
<dbReference type="AlphaFoldDB" id="A0A7J4IRC8"/>
<feature type="transmembrane region" description="Helical" evidence="2">
    <location>
        <begin position="12"/>
        <end position="36"/>
    </location>
</feature>
<feature type="region of interest" description="Disordered" evidence="1">
    <location>
        <begin position="586"/>
        <end position="605"/>
    </location>
</feature>
<keyword evidence="2" id="KW-1133">Transmembrane helix</keyword>
<feature type="transmembrane region" description="Helical" evidence="2">
    <location>
        <begin position="614"/>
        <end position="635"/>
    </location>
</feature>
<feature type="compositionally biased region" description="Gly residues" evidence="1">
    <location>
        <begin position="403"/>
        <end position="419"/>
    </location>
</feature>
<evidence type="ECO:0000313" key="3">
    <source>
        <dbReference type="EMBL" id="HIH08048.1"/>
    </source>
</evidence>
<organism evidence="3 4">
    <name type="scientific">Candidatus Iainarchaeum sp</name>
    <dbReference type="NCBI Taxonomy" id="3101447"/>
    <lineage>
        <taxon>Archaea</taxon>
        <taxon>Candidatus Iainarchaeota</taxon>
        <taxon>Candidatus Iainarchaeia</taxon>
        <taxon>Candidatus Iainarchaeales</taxon>
        <taxon>Candidatus Iainarchaeaceae</taxon>
        <taxon>Candidatus Iainarchaeum</taxon>
    </lineage>
</organism>
<accession>A0A7J4IRC8</accession>
<keyword evidence="2" id="KW-0472">Membrane</keyword>
<name>A0A7J4IRC8_9ARCH</name>
<comment type="caution">
    <text evidence="3">The sequence shown here is derived from an EMBL/GenBank/DDBJ whole genome shotgun (WGS) entry which is preliminary data.</text>
</comment>
<feature type="region of interest" description="Disordered" evidence="1">
    <location>
        <begin position="386"/>
        <end position="427"/>
    </location>
</feature>
<proteinExistence type="predicted"/>
<dbReference type="Proteomes" id="UP000577419">
    <property type="component" value="Unassembled WGS sequence"/>
</dbReference>
<dbReference type="EMBL" id="DUFG01000011">
    <property type="protein sequence ID" value="HIH08048.1"/>
    <property type="molecule type" value="Genomic_DNA"/>
</dbReference>
<evidence type="ECO:0000256" key="2">
    <source>
        <dbReference type="SAM" id="Phobius"/>
    </source>
</evidence>
<protein>
    <submittedName>
        <fullName evidence="3">Uncharacterized protein</fullName>
    </submittedName>
</protein>
<keyword evidence="2" id="KW-0812">Transmembrane</keyword>
<evidence type="ECO:0000256" key="1">
    <source>
        <dbReference type="SAM" id="MobiDB-lite"/>
    </source>
</evidence>
<sequence>MAELQEMQKKGIILAMVAVIVGIVIIGGPASAFYVVGTPVLTHTPGTKDANVTVTIYKERYEAIGDINAQMFGMSTDGDVTNAKGFGAVGTDVNCFAVPDEYYAYTEPLSQTPSANPSTTTVRSYAPWQKSDGTYDYNILAYGYVGNTGTFTAGDPGSAARFLTANPGGLTEAYYGYGYNYAGKFNCKWQFTNLPDAVYFGVKVWINGFLMNTRGFTTQADTVQGATIGDVNAIFAIKTFATSGATDINFVDGSSNKKMYLSIPANAVNSGSGSTVTKGSDFITVDINIASARANSAADITNVPRFRLDSNVASLTFDGSNQATLDLFYTGFFTDAQILSFGTAFNIWKLGTNGAWTKITNGRDINTDIDRVRVIIGSFSEWGFGQDTSAGSGTGGTTTTTGSTGGAGEGGGGGGGGGEPSAPSGVTSVIVGESSETYTPTPEEIIDVLTKAGVSQEQIEKALEAADSTSITKSLQVFKETNNATGEVTYRTEFTIVVRNTSTDTILANVRVVETIPKSVAQSASEISSSYTYSVLVADPVLEFEAPNVRPGQEIKITYSVNKKLDESVLGEFEPTAVIADEKPISAGEEEVTPPTGEVIAPTPGEGVEKPTDLLGTLLVIVIVIVAIAAAYTYFMKKK</sequence>